<accession>A0ACC6AGV3</accession>
<dbReference type="Proteomes" id="UP001205486">
    <property type="component" value="Unassembled WGS sequence"/>
</dbReference>
<organism evidence="1 2">
    <name type="scientific">Nitrobacter winogradskyi</name>
    <name type="common">Nitrobacter agilis</name>
    <dbReference type="NCBI Taxonomy" id="913"/>
    <lineage>
        <taxon>Bacteria</taxon>
        <taxon>Pseudomonadati</taxon>
        <taxon>Pseudomonadota</taxon>
        <taxon>Alphaproteobacteria</taxon>
        <taxon>Hyphomicrobiales</taxon>
        <taxon>Nitrobacteraceae</taxon>
        <taxon>Nitrobacter</taxon>
    </lineage>
</organism>
<dbReference type="EMBL" id="JALJZS010000001">
    <property type="protein sequence ID" value="MCP1998738.1"/>
    <property type="molecule type" value="Genomic_DNA"/>
</dbReference>
<protein>
    <submittedName>
        <fullName evidence="1">Uncharacterized protein</fullName>
    </submittedName>
</protein>
<evidence type="ECO:0000313" key="2">
    <source>
        <dbReference type="Proteomes" id="UP001205486"/>
    </source>
</evidence>
<proteinExistence type="predicted"/>
<evidence type="ECO:0000313" key="1">
    <source>
        <dbReference type="EMBL" id="MCP1998738.1"/>
    </source>
</evidence>
<name>A0ACC6AGV3_NITWI</name>
<reference evidence="1" key="1">
    <citation type="submission" date="2022-03" db="EMBL/GenBank/DDBJ databases">
        <title>Interactions between chemoautotrophic and heterotrophic bacteria.</title>
        <authorList>
            <person name="Santoro A."/>
        </authorList>
    </citation>
    <scope>NUCLEOTIDE SEQUENCE</scope>
    <source>
        <strain evidence="1">Nb-106</strain>
    </source>
</reference>
<comment type="caution">
    <text evidence="1">The sequence shown here is derived from an EMBL/GenBank/DDBJ whole genome shotgun (WGS) entry which is preliminary data.</text>
</comment>
<sequence length="47" mass="5409">MTILTVMGDEAECIWFINGEMTKATVPFHALRYLDLIGIVCRWFTSD</sequence>
<gene>
    <name evidence="1" type="ORF">J2S34_001160</name>
</gene>
<keyword evidence="2" id="KW-1185">Reference proteome</keyword>